<sequence>MDTLRGLASFVKAVETGSIAAGARLAGISAAAASQNIARLEQSLGVRLLTRTTRNLALTDAGAVYFERVRDVVNNLDAARAAVSELHDEPQGHLRIAASAAFGRHVLAPLIPGFTARHPRIQCELLTRDDSIDHILESVDISIRIAQHLEDGMVAKRIATAQALYCAAPSYLARAGRPDEPEALRDHDCLLFRVASDGRFLRWPFRRDDVCFDAPVKASMSSNDIDALAQCAAAGGGITRLASFVAAPYLARGELVELFSSSTRTRSRAEAAPLDYYLCLRDRHALTPKVRLFMDYLNQALPIDLQPR</sequence>
<keyword evidence="2" id="KW-0805">Transcription regulation</keyword>
<dbReference type="SUPFAM" id="SSF53850">
    <property type="entry name" value="Periplasmic binding protein-like II"/>
    <property type="match status" value="1"/>
</dbReference>
<evidence type="ECO:0000313" key="7">
    <source>
        <dbReference type="Proteomes" id="UP000786387"/>
    </source>
</evidence>
<keyword evidence="4" id="KW-0804">Transcription</keyword>
<dbReference type="Gene3D" id="3.40.190.290">
    <property type="match status" value="1"/>
</dbReference>
<dbReference type="InterPro" id="IPR036388">
    <property type="entry name" value="WH-like_DNA-bd_sf"/>
</dbReference>
<evidence type="ECO:0000256" key="2">
    <source>
        <dbReference type="ARBA" id="ARBA00023015"/>
    </source>
</evidence>
<keyword evidence="7" id="KW-1185">Reference proteome</keyword>
<dbReference type="CDD" id="cd08422">
    <property type="entry name" value="PBP2_CrgA_like"/>
    <property type="match status" value="1"/>
</dbReference>
<proteinExistence type="inferred from homology"/>
<evidence type="ECO:0000256" key="3">
    <source>
        <dbReference type="ARBA" id="ARBA00023125"/>
    </source>
</evidence>
<dbReference type="SUPFAM" id="SSF46785">
    <property type="entry name" value="Winged helix' DNA-binding domain"/>
    <property type="match status" value="1"/>
</dbReference>
<comment type="similarity">
    <text evidence="1">Belongs to the LysR transcriptional regulatory family.</text>
</comment>
<name>A0ABR5Z486_9GAMM</name>
<dbReference type="InterPro" id="IPR005119">
    <property type="entry name" value="LysR_subst-bd"/>
</dbReference>
<dbReference type="Pfam" id="PF03466">
    <property type="entry name" value="LysR_substrate"/>
    <property type="match status" value="1"/>
</dbReference>
<dbReference type="InterPro" id="IPR058163">
    <property type="entry name" value="LysR-type_TF_proteobact-type"/>
</dbReference>
<dbReference type="InterPro" id="IPR036390">
    <property type="entry name" value="WH_DNA-bd_sf"/>
</dbReference>
<dbReference type="RefSeq" id="WP_181072079.1">
    <property type="nucleotide sequence ID" value="NZ_JAAMRF010000009.1"/>
</dbReference>
<organism evidence="6 7">
    <name type="scientific">Stutzerimonas azotifigens</name>
    <dbReference type="NCBI Taxonomy" id="291995"/>
    <lineage>
        <taxon>Bacteria</taxon>
        <taxon>Pseudomonadati</taxon>
        <taxon>Pseudomonadota</taxon>
        <taxon>Gammaproteobacteria</taxon>
        <taxon>Pseudomonadales</taxon>
        <taxon>Pseudomonadaceae</taxon>
        <taxon>Stutzerimonas</taxon>
    </lineage>
</organism>
<dbReference type="Gene3D" id="1.10.10.10">
    <property type="entry name" value="Winged helix-like DNA-binding domain superfamily/Winged helix DNA-binding domain"/>
    <property type="match status" value="1"/>
</dbReference>
<gene>
    <name evidence="6" type="ORF">G7026_16895</name>
</gene>
<protein>
    <submittedName>
        <fullName evidence="6">LysR family transcriptional regulator</fullName>
    </submittedName>
</protein>
<evidence type="ECO:0000256" key="4">
    <source>
        <dbReference type="ARBA" id="ARBA00023163"/>
    </source>
</evidence>
<accession>A0ABR5Z486</accession>
<dbReference type="Proteomes" id="UP000786387">
    <property type="component" value="Unassembled WGS sequence"/>
</dbReference>
<dbReference type="EMBL" id="JAAMRF010000009">
    <property type="protein sequence ID" value="MBA1275033.1"/>
    <property type="molecule type" value="Genomic_DNA"/>
</dbReference>
<evidence type="ECO:0000256" key="1">
    <source>
        <dbReference type="ARBA" id="ARBA00009437"/>
    </source>
</evidence>
<dbReference type="PANTHER" id="PTHR30537">
    <property type="entry name" value="HTH-TYPE TRANSCRIPTIONAL REGULATOR"/>
    <property type="match status" value="1"/>
</dbReference>
<comment type="caution">
    <text evidence="6">The sequence shown here is derived from an EMBL/GenBank/DDBJ whole genome shotgun (WGS) entry which is preliminary data.</text>
</comment>
<keyword evidence="3" id="KW-0238">DNA-binding</keyword>
<evidence type="ECO:0000259" key="5">
    <source>
        <dbReference type="PROSITE" id="PS50931"/>
    </source>
</evidence>
<feature type="domain" description="HTH lysR-type" evidence="5">
    <location>
        <begin position="1"/>
        <end position="59"/>
    </location>
</feature>
<dbReference type="PANTHER" id="PTHR30537:SF17">
    <property type="entry name" value="LYSR-FAMILY REGULATORY PROTEIN"/>
    <property type="match status" value="1"/>
</dbReference>
<dbReference type="InterPro" id="IPR000847">
    <property type="entry name" value="LysR_HTH_N"/>
</dbReference>
<reference evidence="6 7" key="1">
    <citation type="submission" date="2020-02" db="EMBL/GenBank/DDBJ databases">
        <title>Synteny-based analysis reveals conserved mechanism for high triclosan tolerance in Pseudomonas, as well as instances of horizontal transfer.</title>
        <authorList>
            <person name="Mcfarland A.G."/>
            <person name="Bertucci H.K."/>
            <person name="Litmann E."/>
            <person name="Shen J."/>
            <person name="Huttenhower C."/>
            <person name="Hartmann E.M."/>
        </authorList>
    </citation>
    <scope>NUCLEOTIDE SEQUENCE [LARGE SCALE GENOMIC DNA]</scope>
    <source>
        <strain evidence="6 7">115A1</strain>
    </source>
</reference>
<dbReference type="Pfam" id="PF00126">
    <property type="entry name" value="HTH_1"/>
    <property type="match status" value="1"/>
</dbReference>
<evidence type="ECO:0000313" key="6">
    <source>
        <dbReference type="EMBL" id="MBA1275033.1"/>
    </source>
</evidence>
<dbReference type="PROSITE" id="PS50931">
    <property type="entry name" value="HTH_LYSR"/>
    <property type="match status" value="1"/>
</dbReference>